<feature type="domain" description="STAS" evidence="3">
    <location>
        <begin position="3"/>
        <end position="112"/>
    </location>
</feature>
<dbReference type="InterPro" id="IPR036513">
    <property type="entry name" value="STAS_dom_sf"/>
</dbReference>
<accession>A0A7X2L0M8</accession>
<dbReference type="EMBL" id="WJXB01000001">
    <property type="protein sequence ID" value="MRN51426.1"/>
    <property type="molecule type" value="Genomic_DNA"/>
</dbReference>
<proteinExistence type="inferred from homology"/>
<dbReference type="RefSeq" id="WP_154117248.1">
    <property type="nucleotide sequence ID" value="NZ_WJXB01000001.1"/>
</dbReference>
<organism evidence="4 5">
    <name type="scientific">Paenibacillus monticola</name>
    <dbReference type="NCBI Taxonomy" id="2666075"/>
    <lineage>
        <taxon>Bacteria</taxon>
        <taxon>Bacillati</taxon>
        <taxon>Bacillota</taxon>
        <taxon>Bacilli</taxon>
        <taxon>Bacillales</taxon>
        <taxon>Paenibacillaceae</taxon>
        <taxon>Paenibacillus</taxon>
    </lineage>
</organism>
<dbReference type="Pfam" id="PF01740">
    <property type="entry name" value="STAS"/>
    <property type="match status" value="1"/>
</dbReference>
<evidence type="ECO:0000256" key="2">
    <source>
        <dbReference type="RuleBase" id="RU003749"/>
    </source>
</evidence>
<comment type="similarity">
    <text evidence="1 2">Belongs to the anti-sigma-factor antagonist family.</text>
</comment>
<gene>
    <name evidence="4" type="ORF">GJB61_00185</name>
</gene>
<dbReference type="InterPro" id="IPR002645">
    <property type="entry name" value="STAS_dom"/>
</dbReference>
<evidence type="ECO:0000259" key="3">
    <source>
        <dbReference type="PROSITE" id="PS50801"/>
    </source>
</evidence>
<dbReference type="PROSITE" id="PS50801">
    <property type="entry name" value="STAS"/>
    <property type="match status" value="1"/>
</dbReference>
<comment type="caution">
    <text evidence="4">The sequence shown here is derived from an EMBL/GenBank/DDBJ whole genome shotgun (WGS) entry which is preliminary data.</text>
</comment>
<evidence type="ECO:0000313" key="4">
    <source>
        <dbReference type="EMBL" id="MRN51426.1"/>
    </source>
</evidence>
<name>A0A7X2L0M8_9BACL</name>
<dbReference type="InterPro" id="IPR003658">
    <property type="entry name" value="Anti-sigma_ant"/>
</dbReference>
<reference evidence="4 5" key="1">
    <citation type="submission" date="2019-11" db="EMBL/GenBank/DDBJ databases">
        <title>Paenibacillus monticola sp. nov., a novel PGPR strain isolated from mountain sample in China.</title>
        <authorList>
            <person name="Zhao Q."/>
            <person name="Li H.-P."/>
            <person name="Zhang J.-L."/>
        </authorList>
    </citation>
    <scope>NUCLEOTIDE SEQUENCE [LARGE SCALE GENOMIC DNA]</scope>
    <source>
        <strain evidence="4 5">LC-T2</strain>
    </source>
</reference>
<keyword evidence="5" id="KW-1185">Reference proteome</keyword>
<dbReference type="Proteomes" id="UP000463051">
    <property type="component" value="Unassembled WGS sequence"/>
</dbReference>
<evidence type="ECO:0000313" key="5">
    <source>
        <dbReference type="Proteomes" id="UP000463051"/>
    </source>
</evidence>
<dbReference type="GO" id="GO:0043856">
    <property type="term" value="F:anti-sigma factor antagonist activity"/>
    <property type="evidence" value="ECO:0007669"/>
    <property type="project" value="InterPro"/>
</dbReference>
<dbReference type="PANTHER" id="PTHR33495">
    <property type="entry name" value="ANTI-SIGMA FACTOR ANTAGONIST TM_1081-RELATED-RELATED"/>
    <property type="match status" value="1"/>
</dbReference>
<dbReference type="Gene3D" id="3.30.750.24">
    <property type="entry name" value="STAS domain"/>
    <property type="match status" value="1"/>
</dbReference>
<dbReference type="SUPFAM" id="SSF52091">
    <property type="entry name" value="SpoIIaa-like"/>
    <property type="match status" value="1"/>
</dbReference>
<dbReference type="NCBIfam" id="TIGR00377">
    <property type="entry name" value="ant_ant_sig"/>
    <property type="match status" value="1"/>
</dbReference>
<protein>
    <recommendedName>
        <fullName evidence="2">Anti-sigma factor antagonist</fullName>
    </recommendedName>
</protein>
<sequence length="117" mass="13193">MEFDPVNSVNENIQLLNWGKDVTLKNVDEFRMAIWKLLESDQSELILELTDVAYLNSAALGVIADAVLSAGRSDKELVLAGIQSTVGEIFQIVHFSTFMKIFIEVNDAYTYFDSLRE</sequence>
<dbReference type="CDD" id="cd07043">
    <property type="entry name" value="STAS_anti-anti-sigma_factors"/>
    <property type="match status" value="1"/>
</dbReference>
<dbReference type="AlphaFoldDB" id="A0A7X2L0M8"/>
<evidence type="ECO:0000256" key="1">
    <source>
        <dbReference type="ARBA" id="ARBA00009013"/>
    </source>
</evidence>